<protein>
    <submittedName>
        <fullName evidence="3">Esterase</fullName>
    </submittedName>
</protein>
<feature type="compositionally biased region" description="Low complexity" evidence="1">
    <location>
        <begin position="231"/>
        <end position="240"/>
    </location>
</feature>
<feature type="domain" description="AB hydrolase-1" evidence="2">
    <location>
        <begin position="4"/>
        <end position="226"/>
    </location>
</feature>
<gene>
    <name evidence="3" type="ORF">Aam_025_014</name>
</gene>
<dbReference type="InterPro" id="IPR000073">
    <property type="entry name" value="AB_hydrolase_1"/>
</dbReference>
<dbReference type="AlphaFoldDB" id="A0A0D6PE71"/>
<organism evidence="3 4">
    <name type="scientific">Acidocella aminolytica 101 = DSM 11237</name>
    <dbReference type="NCBI Taxonomy" id="1120923"/>
    <lineage>
        <taxon>Bacteria</taxon>
        <taxon>Pseudomonadati</taxon>
        <taxon>Pseudomonadota</taxon>
        <taxon>Alphaproteobacteria</taxon>
        <taxon>Acetobacterales</taxon>
        <taxon>Acidocellaceae</taxon>
        <taxon>Acidocella</taxon>
    </lineage>
</organism>
<dbReference type="OrthoDB" id="9814966at2"/>
<dbReference type="SUPFAM" id="SSF53474">
    <property type="entry name" value="alpha/beta-Hydrolases"/>
    <property type="match status" value="1"/>
</dbReference>
<evidence type="ECO:0000313" key="4">
    <source>
        <dbReference type="Proteomes" id="UP000032668"/>
    </source>
</evidence>
<evidence type="ECO:0000256" key="1">
    <source>
        <dbReference type="SAM" id="MobiDB-lite"/>
    </source>
</evidence>
<dbReference type="InterPro" id="IPR045889">
    <property type="entry name" value="MES/HNL"/>
</dbReference>
<dbReference type="RefSeq" id="WP_048878069.1">
    <property type="nucleotide sequence ID" value="NZ_BANC01000025.1"/>
</dbReference>
<comment type="caution">
    <text evidence="3">The sequence shown here is derived from an EMBL/GenBank/DDBJ whole genome shotgun (WGS) entry which is preliminary data.</text>
</comment>
<dbReference type="GO" id="GO:0080030">
    <property type="term" value="F:methyl indole-3-acetate esterase activity"/>
    <property type="evidence" value="ECO:0007669"/>
    <property type="project" value="TreeGrafter"/>
</dbReference>
<dbReference type="Gene3D" id="3.40.50.1820">
    <property type="entry name" value="alpha/beta hydrolase"/>
    <property type="match status" value="1"/>
</dbReference>
<dbReference type="PANTHER" id="PTHR10992">
    <property type="entry name" value="METHYLESTERASE FAMILY MEMBER"/>
    <property type="match status" value="1"/>
</dbReference>
<feature type="region of interest" description="Disordered" evidence="1">
    <location>
        <begin position="231"/>
        <end position="259"/>
    </location>
</feature>
<dbReference type="STRING" id="1120923.SAMN02746095_01998"/>
<reference evidence="3 4" key="1">
    <citation type="submission" date="2012-11" db="EMBL/GenBank/DDBJ databases">
        <title>Whole genome sequence of Acidocella aminolytica 101 = DSM 11237.</title>
        <authorList>
            <person name="Azuma Y."/>
            <person name="Higashiura N."/>
            <person name="Hirakawa H."/>
            <person name="Matsushita K."/>
        </authorList>
    </citation>
    <scope>NUCLEOTIDE SEQUENCE [LARGE SCALE GENOMIC DNA]</scope>
    <source>
        <strain evidence="4">101 / DSM 11237</strain>
    </source>
</reference>
<name>A0A0D6PE71_9PROT</name>
<dbReference type="GO" id="GO:0009696">
    <property type="term" value="P:salicylic acid metabolic process"/>
    <property type="evidence" value="ECO:0007669"/>
    <property type="project" value="TreeGrafter"/>
</dbReference>
<dbReference type="Proteomes" id="UP000032668">
    <property type="component" value="Unassembled WGS sequence"/>
</dbReference>
<dbReference type="GO" id="GO:0080032">
    <property type="term" value="F:methyl jasmonate esterase activity"/>
    <property type="evidence" value="ECO:0007669"/>
    <property type="project" value="TreeGrafter"/>
</dbReference>
<dbReference type="Pfam" id="PF12697">
    <property type="entry name" value="Abhydrolase_6"/>
    <property type="match status" value="1"/>
</dbReference>
<dbReference type="GO" id="GO:0080031">
    <property type="term" value="F:methyl salicylate esterase activity"/>
    <property type="evidence" value="ECO:0007669"/>
    <property type="project" value="TreeGrafter"/>
</dbReference>
<dbReference type="EMBL" id="BANC01000025">
    <property type="protein sequence ID" value="GAN79626.1"/>
    <property type="molecule type" value="Genomic_DNA"/>
</dbReference>
<evidence type="ECO:0000313" key="3">
    <source>
        <dbReference type="EMBL" id="GAN79626.1"/>
    </source>
</evidence>
<dbReference type="InterPro" id="IPR029058">
    <property type="entry name" value="AB_hydrolase_fold"/>
</dbReference>
<accession>A0A0D6PE71</accession>
<evidence type="ECO:0000259" key="2">
    <source>
        <dbReference type="Pfam" id="PF12697"/>
    </source>
</evidence>
<dbReference type="GO" id="GO:0009694">
    <property type="term" value="P:jasmonic acid metabolic process"/>
    <property type="evidence" value="ECO:0007669"/>
    <property type="project" value="TreeGrafter"/>
</dbReference>
<keyword evidence="4" id="KW-1185">Reference proteome</keyword>
<dbReference type="PANTHER" id="PTHR10992:SF872">
    <property type="entry name" value="METHYLESTERASE 11, CHLOROPLASTIC-RELATED"/>
    <property type="match status" value="1"/>
</dbReference>
<proteinExistence type="predicted"/>
<sequence>MAIFLLVPGAWHGAWCWESVTTRLEKAGHSVLTPDLDDVPPGANPLPLWARQIATLAHAAPEPVILVGHSRGGLVISEAAALAPQAIRQLVYLTAFLLPAGQNMQSTFTRPEAGGEPDYLRPARGRCLTVAAEATMSRFYPLADPETAKQAAARLHPEPLGTFSAAATVTPAQLGRVPRAYIECTQDRVVPLALQRVMQTALPCAPVLSLPADHSPFFSMPEKLAETLAALAPAPATAAPTPSPHSPARRPGAAGECRR</sequence>